<dbReference type="InterPro" id="IPR050509">
    <property type="entry name" value="CoA-transferase_III"/>
</dbReference>
<evidence type="ECO:0000313" key="4">
    <source>
        <dbReference type="Proteomes" id="UP001251528"/>
    </source>
</evidence>
<protein>
    <recommendedName>
        <fullName evidence="5">CoA-transferase family III</fullName>
    </recommendedName>
</protein>
<dbReference type="Gene3D" id="3.40.50.10540">
    <property type="entry name" value="Crotonobetainyl-coa:carnitine coa-transferase, domain 1"/>
    <property type="match status" value="1"/>
</dbReference>
<feature type="region of interest" description="Disordered" evidence="2">
    <location>
        <begin position="202"/>
        <end position="227"/>
    </location>
</feature>
<comment type="caution">
    <text evidence="3">The sequence shown here is derived from an EMBL/GenBank/DDBJ whole genome shotgun (WGS) entry which is preliminary data.</text>
</comment>
<comment type="similarity">
    <text evidence="1">Belongs to the CoA-transferase III family.</text>
</comment>
<dbReference type="InterPro" id="IPR003673">
    <property type="entry name" value="CoA-Trfase_fam_III"/>
</dbReference>
<dbReference type="Proteomes" id="UP001251528">
    <property type="component" value="Unassembled WGS sequence"/>
</dbReference>
<feature type="compositionally biased region" description="Polar residues" evidence="2">
    <location>
        <begin position="203"/>
        <end position="212"/>
    </location>
</feature>
<evidence type="ECO:0008006" key="5">
    <source>
        <dbReference type="Google" id="ProtNLM"/>
    </source>
</evidence>
<reference evidence="3" key="1">
    <citation type="submission" date="2023-06" db="EMBL/GenBank/DDBJ databases">
        <title>Conoideocrella luteorostrata (Hypocreales: Clavicipitaceae), a potential biocontrol fungus for elongate hemlock scale in United States Christmas tree production areas.</title>
        <authorList>
            <person name="Barrett H."/>
            <person name="Lovett B."/>
            <person name="Macias A.M."/>
            <person name="Stajich J.E."/>
            <person name="Kasson M.T."/>
        </authorList>
    </citation>
    <scope>NUCLEOTIDE SEQUENCE</scope>
    <source>
        <strain evidence="3">ARSEF 14590</strain>
    </source>
</reference>
<dbReference type="AlphaFoldDB" id="A0AAJ0CWS0"/>
<name>A0AAJ0CWS0_9HYPO</name>
<evidence type="ECO:0000256" key="1">
    <source>
        <dbReference type="ARBA" id="ARBA00008383"/>
    </source>
</evidence>
<organism evidence="3 4">
    <name type="scientific">Conoideocrella luteorostrata</name>
    <dbReference type="NCBI Taxonomy" id="1105319"/>
    <lineage>
        <taxon>Eukaryota</taxon>
        <taxon>Fungi</taxon>
        <taxon>Dikarya</taxon>
        <taxon>Ascomycota</taxon>
        <taxon>Pezizomycotina</taxon>
        <taxon>Sordariomycetes</taxon>
        <taxon>Hypocreomycetidae</taxon>
        <taxon>Hypocreales</taxon>
        <taxon>Clavicipitaceae</taxon>
        <taxon>Conoideocrella</taxon>
    </lineage>
</organism>
<dbReference type="PANTHER" id="PTHR48228:SF4">
    <property type="entry name" value="BLR3030 PROTEIN"/>
    <property type="match status" value="1"/>
</dbReference>
<evidence type="ECO:0000256" key="2">
    <source>
        <dbReference type="SAM" id="MobiDB-lite"/>
    </source>
</evidence>
<dbReference type="PANTHER" id="PTHR48228">
    <property type="entry name" value="SUCCINYL-COA--D-CITRAMALATE COA-TRANSFERASE"/>
    <property type="match status" value="1"/>
</dbReference>
<dbReference type="EMBL" id="JASWJB010000037">
    <property type="protein sequence ID" value="KAK2608514.1"/>
    <property type="molecule type" value="Genomic_DNA"/>
</dbReference>
<dbReference type="Pfam" id="PF02515">
    <property type="entry name" value="CoA_transf_3"/>
    <property type="match status" value="1"/>
</dbReference>
<sequence length="501" mass="54289">MSVDANNTPPKRQSYSANDIIYDIWTTSLNLPPSALTALELPGHAVSEPAIPSSFKIGSLAQASIALSALAARLVRSTCLNNSSNNAFPLVRVPLQHAIIEYNSNILYTLKRNNTPLPPYTPNPIGGLHRTSDGYVRIHDVFPNHVQGTLKLLGLSEHATREDVQNKVRDWKKLDLETEGTEKGNVAIYALRSYEEWDALPQSGATQSSPISMKQIEGGGLTPRTLPFRRDGGRKCLSGLRVVEFSRVIAGPVSGRTLAAHGADVLWVTSPDLPALPFLDIDMSRGKRNIQLDIHNSDDKARLMELIRTCDVFIQGYRPGSLAAYGLSPIELVKLNPNIVYANMSAFGPSGPWSHRRGFDSLVQTCSGINVSEAEHAGQGEHSRVLPCQALDHASGYLLATGVMAAIYHQAVQGAAWEVHVSLAGTMKYLRSLGQYTGATGFEAVACVKAQDVSSDMTVTTETPYGTLTAIKHSAHIDECEVGWDCMACPPEHHHAAWLGS</sequence>
<keyword evidence="4" id="KW-1185">Reference proteome</keyword>
<evidence type="ECO:0000313" key="3">
    <source>
        <dbReference type="EMBL" id="KAK2608514.1"/>
    </source>
</evidence>
<dbReference type="SUPFAM" id="SSF89796">
    <property type="entry name" value="CoA-transferase family III (CaiB/BaiF)"/>
    <property type="match status" value="2"/>
</dbReference>
<gene>
    <name evidence="3" type="ORF">QQS21_002976</name>
</gene>
<proteinExistence type="inferred from homology"/>
<dbReference type="InterPro" id="IPR023606">
    <property type="entry name" value="CoA-Trfase_III_dom_1_sf"/>
</dbReference>
<dbReference type="GO" id="GO:0003824">
    <property type="term" value="F:catalytic activity"/>
    <property type="evidence" value="ECO:0007669"/>
    <property type="project" value="InterPro"/>
</dbReference>
<accession>A0AAJ0CWS0</accession>